<accession>A0A6J4HTB2</accession>
<protein>
    <submittedName>
        <fullName evidence="2">Ribonuclease BN</fullName>
    </submittedName>
</protein>
<feature type="compositionally biased region" description="Basic and acidic residues" evidence="1">
    <location>
        <begin position="67"/>
        <end position="92"/>
    </location>
</feature>
<proteinExistence type="predicted"/>
<feature type="non-terminal residue" evidence="2">
    <location>
        <position position="373"/>
    </location>
</feature>
<feature type="compositionally biased region" description="Basic residues" evidence="1">
    <location>
        <begin position="360"/>
        <end position="373"/>
    </location>
</feature>
<dbReference type="EMBL" id="CADCTG010000113">
    <property type="protein sequence ID" value="CAA9231365.1"/>
    <property type="molecule type" value="Genomic_DNA"/>
</dbReference>
<feature type="region of interest" description="Disordered" evidence="1">
    <location>
        <begin position="335"/>
        <end position="373"/>
    </location>
</feature>
<feature type="compositionally biased region" description="Basic residues" evidence="1">
    <location>
        <begin position="1"/>
        <end position="30"/>
    </location>
</feature>
<reference evidence="2" key="1">
    <citation type="submission" date="2020-02" db="EMBL/GenBank/DDBJ databases">
        <authorList>
            <person name="Meier V. D."/>
        </authorList>
    </citation>
    <scope>NUCLEOTIDE SEQUENCE</scope>
    <source>
        <strain evidence="2">AVDCRST_MAG08</strain>
    </source>
</reference>
<feature type="compositionally biased region" description="Basic and acidic residues" evidence="1">
    <location>
        <begin position="175"/>
        <end position="191"/>
    </location>
</feature>
<feature type="compositionally biased region" description="Basic residues" evidence="1">
    <location>
        <begin position="164"/>
        <end position="174"/>
    </location>
</feature>
<name>A0A6J4HTB2_9PROT</name>
<feature type="region of interest" description="Disordered" evidence="1">
    <location>
        <begin position="1"/>
        <end position="192"/>
    </location>
</feature>
<dbReference type="AlphaFoldDB" id="A0A6J4HTB2"/>
<gene>
    <name evidence="2" type="ORF">AVDCRST_MAG08-1123</name>
</gene>
<evidence type="ECO:0000256" key="1">
    <source>
        <dbReference type="SAM" id="MobiDB-lite"/>
    </source>
</evidence>
<organism evidence="2">
    <name type="scientific">uncultured Acetobacteraceae bacterium</name>
    <dbReference type="NCBI Taxonomy" id="169975"/>
    <lineage>
        <taxon>Bacteria</taxon>
        <taxon>Pseudomonadati</taxon>
        <taxon>Pseudomonadota</taxon>
        <taxon>Alphaproteobacteria</taxon>
        <taxon>Acetobacterales</taxon>
        <taxon>Acetobacteraceae</taxon>
        <taxon>environmental samples</taxon>
    </lineage>
</organism>
<feature type="compositionally biased region" description="Basic residues" evidence="1">
    <location>
        <begin position="215"/>
        <end position="227"/>
    </location>
</feature>
<feature type="compositionally biased region" description="Basic and acidic residues" evidence="1">
    <location>
        <begin position="229"/>
        <end position="238"/>
    </location>
</feature>
<feature type="non-terminal residue" evidence="2">
    <location>
        <position position="1"/>
    </location>
</feature>
<feature type="compositionally biased region" description="Basic and acidic residues" evidence="1">
    <location>
        <begin position="148"/>
        <end position="157"/>
    </location>
</feature>
<feature type="compositionally biased region" description="Basic residues" evidence="1">
    <location>
        <begin position="54"/>
        <end position="66"/>
    </location>
</feature>
<feature type="compositionally biased region" description="Basic and acidic residues" evidence="1">
    <location>
        <begin position="117"/>
        <end position="138"/>
    </location>
</feature>
<sequence length="373" mass="41558">AHRCQTKCPHRRGLGRRRPSPVRVQPRRFPRPGTGSAARCCFHQRAPQGEPRRGARPRPRRRRPRQERRLAHRDPGARLVGHPEAHLLRDFGRPGAHGSGGNHVLFPPRPVPGHRGHGLDLRPLRRTCDHRGTPERGRQRGARRGHVDHRGAGEAHRQQGRGGARFRRHLRPPHRAVERQPSDEGDGGRAERRLRRARRAQLHLSHGADPELHPGRHPVHPARHGRRGGAADRAELRGPRRHHGNAAEPRPLAGDAGGGRAVPRLHLPLRAGPRPGAMALGELGQRGGRDRLGRRFGRLLLLRDQLRQLQRDLRLARRGDRLHDLDLDLFHRRAGRGRAGRGDGAPDGARHHGGTGAAARRARRQGGGRGRGL</sequence>
<evidence type="ECO:0000313" key="2">
    <source>
        <dbReference type="EMBL" id="CAA9231365.1"/>
    </source>
</evidence>
<feature type="region of interest" description="Disordered" evidence="1">
    <location>
        <begin position="204"/>
        <end position="273"/>
    </location>
</feature>